<keyword evidence="1" id="KW-0472">Membrane</keyword>
<dbReference type="AlphaFoldDB" id="A0A238YIY9"/>
<feature type="transmembrane region" description="Helical" evidence="1">
    <location>
        <begin position="269"/>
        <end position="287"/>
    </location>
</feature>
<reference evidence="2 3" key="1">
    <citation type="submission" date="2017-06" db="EMBL/GenBank/DDBJ databases">
        <authorList>
            <person name="Kim H.J."/>
            <person name="Triplett B.A."/>
        </authorList>
    </citation>
    <scope>NUCLEOTIDE SEQUENCE [LARGE SCALE GENOMIC DNA]</scope>
    <source>
        <strain evidence="2 3">DSM 19316</strain>
    </source>
</reference>
<keyword evidence="1" id="KW-0812">Transmembrane</keyword>
<feature type="transmembrane region" description="Helical" evidence="1">
    <location>
        <begin position="199"/>
        <end position="216"/>
    </location>
</feature>
<feature type="transmembrane region" description="Helical" evidence="1">
    <location>
        <begin position="427"/>
        <end position="445"/>
    </location>
</feature>
<dbReference type="EMBL" id="FZNK01000012">
    <property type="protein sequence ID" value="SNR70369.1"/>
    <property type="molecule type" value="Genomic_DNA"/>
</dbReference>
<evidence type="ECO:0000256" key="1">
    <source>
        <dbReference type="SAM" id="Phobius"/>
    </source>
</evidence>
<organism evidence="2 3">
    <name type="scientific">Halorubrum ezzemoulense</name>
    <name type="common">Halorubrum chaoviator</name>
    <dbReference type="NCBI Taxonomy" id="337243"/>
    <lineage>
        <taxon>Archaea</taxon>
        <taxon>Methanobacteriati</taxon>
        <taxon>Methanobacteriota</taxon>
        <taxon>Stenosarchaea group</taxon>
        <taxon>Halobacteria</taxon>
        <taxon>Halobacteriales</taxon>
        <taxon>Haloferacaceae</taxon>
        <taxon>Halorubrum</taxon>
    </lineage>
</organism>
<feature type="transmembrane region" description="Helical" evidence="1">
    <location>
        <begin position="178"/>
        <end position="193"/>
    </location>
</feature>
<evidence type="ECO:0008006" key="4">
    <source>
        <dbReference type="Google" id="ProtNLM"/>
    </source>
</evidence>
<feature type="transmembrane region" description="Helical" evidence="1">
    <location>
        <begin position="396"/>
        <end position="415"/>
    </location>
</feature>
<feature type="transmembrane region" description="Helical" evidence="1">
    <location>
        <begin position="148"/>
        <end position="166"/>
    </location>
</feature>
<dbReference type="Proteomes" id="UP000198297">
    <property type="component" value="Unassembled WGS sequence"/>
</dbReference>
<accession>A0A238YIY9</accession>
<protein>
    <recommendedName>
        <fullName evidence="4">Glycosyltransferase RgtA/B/C/D-like domain-containing protein</fullName>
    </recommendedName>
</protein>
<evidence type="ECO:0000313" key="3">
    <source>
        <dbReference type="Proteomes" id="UP000198297"/>
    </source>
</evidence>
<sequence>MNVISKYFKIFQIFSLLTVVVSLLLLSDANSHEVSIYNSTPTIVWILISLSMILCIVYLIVGVFSTLETNLILPAIVIYVFILLVFSIPDFRGYYVSSHYASDIMVHFGEIRSIKLTSHISEDNFYPLYHIQLYSVHILGIELEDLDIVGSMISYIVFTFGMYCFARSVSNDTRSAEIAFAFSLPLIFLDFHVNIRPTTYSIMIMPFVLYLINTAYTKKSKRFLLLSLIGLLFISISHPETAIITLLILSIIFSTHLLAKPVDLPKKGVIIYSSLTLFIISYMWYISNPILQEYLSFRLISVIRGYDITTTGSGAAAAASDYPSILSVFTRVIELYGSPIIYMSLSGLSVFLIIYTKRFEISYPEKLYILLYSTSLFVSFVLLFGIQLFGDSIMRIVPYSLISSILVLSLFISNIGQYKIFVKKATIVLMVILLLLTVPLSIANVHSDNEHLTKKEVVGTQMFLQYYNEDYETKSLHMSSKLMAYLEGAHTEKRGDPPFYRRTNEKHTLPQKLGYQENQTSSNISEYTYIILKRYDYTYYEGSPDHMHKELSVYDNNDVEKLYNDESIVRVYSNGEFRIWLSNE</sequence>
<feature type="transmembrane region" description="Helical" evidence="1">
    <location>
        <begin position="367"/>
        <end position="390"/>
    </location>
</feature>
<evidence type="ECO:0000313" key="2">
    <source>
        <dbReference type="EMBL" id="SNR70369.1"/>
    </source>
</evidence>
<name>A0A238YIY9_HALEZ</name>
<feature type="transmembrane region" description="Helical" evidence="1">
    <location>
        <begin position="41"/>
        <end position="64"/>
    </location>
</feature>
<gene>
    <name evidence="2" type="ORF">SAMN06266787_11237</name>
</gene>
<feature type="transmembrane region" description="Helical" evidence="1">
    <location>
        <begin position="223"/>
        <end position="238"/>
    </location>
</feature>
<feature type="transmembrane region" description="Helical" evidence="1">
    <location>
        <begin position="336"/>
        <end position="355"/>
    </location>
</feature>
<proteinExistence type="predicted"/>
<keyword evidence="1" id="KW-1133">Transmembrane helix</keyword>
<feature type="transmembrane region" description="Helical" evidence="1">
    <location>
        <begin position="71"/>
        <end position="88"/>
    </location>
</feature>